<dbReference type="Proteomes" id="UP000271974">
    <property type="component" value="Unassembled WGS sequence"/>
</dbReference>
<evidence type="ECO:0000313" key="2">
    <source>
        <dbReference type="Proteomes" id="UP000271974"/>
    </source>
</evidence>
<name>A0A433SIX6_ELYCH</name>
<keyword evidence="2" id="KW-1185">Reference proteome</keyword>
<comment type="caution">
    <text evidence="1">The sequence shown here is derived from an EMBL/GenBank/DDBJ whole genome shotgun (WGS) entry which is preliminary data.</text>
</comment>
<reference evidence="1 2" key="1">
    <citation type="submission" date="2019-01" db="EMBL/GenBank/DDBJ databases">
        <title>A draft genome assembly of the solar-powered sea slug Elysia chlorotica.</title>
        <authorList>
            <person name="Cai H."/>
            <person name="Li Q."/>
            <person name="Fang X."/>
            <person name="Li J."/>
            <person name="Curtis N.E."/>
            <person name="Altenburger A."/>
            <person name="Shibata T."/>
            <person name="Feng M."/>
            <person name="Maeda T."/>
            <person name="Schwartz J.A."/>
            <person name="Shigenobu S."/>
            <person name="Lundholm N."/>
            <person name="Nishiyama T."/>
            <person name="Yang H."/>
            <person name="Hasebe M."/>
            <person name="Li S."/>
            <person name="Pierce S.K."/>
            <person name="Wang J."/>
        </authorList>
    </citation>
    <scope>NUCLEOTIDE SEQUENCE [LARGE SCALE GENOMIC DNA]</scope>
    <source>
        <strain evidence="1">EC2010</strain>
        <tissue evidence="1">Whole organism of an adult</tissue>
    </source>
</reference>
<organism evidence="1 2">
    <name type="scientific">Elysia chlorotica</name>
    <name type="common">Eastern emerald elysia</name>
    <name type="synonym">Sea slug</name>
    <dbReference type="NCBI Taxonomy" id="188477"/>
    <lineage>
        <taxon>Eukaryota</taxon>
        <taxon>Metazoa</taxon>
        <taxon>Spiralia</taxon>
        <taxon>Lophotrochozoa</taxon>
        <taxon>Mollusca</taxon>
        <taxon>Gastropoda</taxon>
        <taxon>Heterobranchia</taxon>
        <taxon>Euthyneura</taxon>
        <taxon>Panpulmonata</taxon>
        <taxon>Sacoglossa</taxon>
        <taxon>Placobranchoidea</taxon>
        <taxon>Plakobranchidae</taxon>
        <taxon>Elysia</taxon>
    </lineage>
</organism>
<protein>
    <submittedName>
        <fullName evidence="1">Uncharacterized protein</fullName>
    </submittedName>
</protein>
<evidence type="ECO:0000313" key="1">
    <source>
        <dbReference type="EMBL" id="RUS68765.1"/>
    </source>
</evidence>
<dbReference type="EMBL" id="RQTK01002029">
    <property type="protein sequence ID" value="RUS68765.1"/>
    <property type="molecule type" value="Genomic_DNA"/>
</dbReference>
<dbReference type="AlphaFoldDB" id="A0A433SIX6"/>
<sequence length="169" mass="19512">MDQTNISSSMLSSLLHYNFSFISYISPERFCSSLIKQLQNNLDCHSVPTKKDDLNLIAFSALIELLELSKREFSSHFAGPEDNYNFCSSDIKSDRNIDTVKKVPEKEREIVHKWFSETLKIMQASKKCIAYIMVKTSQEKKCKFAKFLSRQFFLIGLKTGFFEVSGFMS</sequence>
<proteinExistence type="predicted"/>
<gene>
    <name evidence="1" type="ORF">EGW08_023473</name>
</gene>
<accession>A0A433SIX6</accession>